<dbReference type="EMBL" id="LRBV02000004">
    <property type="status" value="NOT_ANNOTATED_CDS"/>
    <property type="molecule type" value="Genomic_DNA"/>
</dbReference>
<keyword evidence="2" id="KW-1133">Transmembrane helix</keyword>
<dbReference type="EnsemblPlants" id="QL04p013057:mrna">
    <property type="protein sequence ID" value="QL04p013057:mrna"/>
    <property type="gene ID" value="QL04p013057"/>
</dbReference>
<dbReference type="InParanoid" id="A0A7N2LBS6"/>
<accession>A0A7N2LBS6</accession>
<evidence type="ECO:0000313" key="4">
    <source>
        <dbReference type="Proteomes" id="UP000594261"/>
    </source>
</evidence>
<reference evidence="3" key="2">
    <citation type="submission" date="2021-01" db="UniProtKB">
        <authorList>
            <consortium name="EnsemblPlants"/>
        </authorList>
    </citation>
    <scope>IDENTIFICATION</scope>
</reference>
<feature type="compositionally biased region" description="Basic residues" evidence="1">
    <location>
        <begin position="152"/>
        <end position="162"/>
    </location>
</feature>
<dbReference type="KEGG" id="qlo:115987090"/>
<keyword evidence="2" id="KW-0472">Membrane</keyword>
<dbReference type="FunCoup" id="A0A7N2LBS6">
    <property type="interactions" value="1930"/>
</dbReference>
<evidence type="ECO:0000256" key="2">
    <source>
        <dbReference type="SAM" id="Phobius"/>
    </source>
</evidence>
<evidence type="ECO:0008006" key="5">
    <source>
        <dbReference type="Google" id="ProtNLM"/>
    </source>
</evidence>
<dbReference type="GeneID" id="115987090"/>
<sequence length="162" mass="18471">MASFLISGSASLTLTHTIPARAFFRPPLVPNPLAIRFPGDLTRRRPRGLTVVTRAGPSTNSILFAIAIPLSLLTITFFASIKIADKLDRDYFEELAINQAIREAEEYEDEDREEDDENEEDEDMNISLEKKPALKEEDEDINVSLEKERALQRTRNRPKREV</sequence>
<name>A0A7N2LBS6_QUELO</name>
<dbReference type="Gramene" id="QL04p013057:mrna">
    <property type="protein sequence ID" value="QL04p013057:mrna"/>
    <property type="gene ID" value="QL04p013057"/>
</dbReference>
<evidence type="ECO:0000256" key="1">
    <source>
        <dbReference type="SAM" id="MobiDB-lite"/>
    </source>
</evidence>
<gene>
    <name evidence="3" type="primary">LOC115987090</name>
</gene>
<dbReference type="Proteomes" id="UP000594261">
    <property type="component" value="Chromosome 4"/>
</dbReference>
<feature type="compositionally biased region" description="Acidic residues" evidence="1">
    <location>
        <begin position="105"/>
        <end position="124"/>
    </location>
</feature>
<protein>
    <recommendedName>
        <fullName evidence="5">High chlorophyll fluorescence 153</fullName>
    </recommendedName>
</protein>
<organism evidence="3 4">
    <name type="scientific">Quercus lobata</name>
    <name type="common">Valley oak</name>
    <dbReference type="NCBI Taxonomy" id="97700"/>
    <lineage>
        <taxon>Eukaryota</taxon>
        <taxon>Viridiplantae</taxon>
        <taxon>Streptophyta</taxon>
        <taxon>Embryophyta</taxon>
        <taxon>Tracheophyta</taxon>
        <taxon>Spermatophyta</taxon>
        <taxon>Magnoliopsida</taxon>
        <taxon>eudicotyledons</taxon>
        <taxon>Gunneridae</taxon>
        <taxon>Pentapetalae</taxon>
        <taxon>rosids</taxon>
        <taxon>fabids</taxon>
        <taxon>Fagales</taxon>
        <taxon>Fagaceae</taxon>
        <taxon>Quercus</taxon>
    </lineage>
</organism>
<dbReference type="OrthoDB" id="786736at2759"/>
<evidence type="ECO:0000313" key="3">
    <source>
        <dbReference type="EnsemblPlants" id="QL04p013057:mrna"/>
    </source>
</evidence>
<dbReference type="RefSeq" id="XP_030966405.1">
    <property type="nucleotide sequence ID" value="XM_031110545.1"/>
</dbReference>
<keyword evidence="4" id="KW-1185">Reference proteome</keyword>
<feature type="region of interest" description="Disordered" evidence="1">
    <location>
        <begin position="103"/>
        <end position="162"/>
    </location>
</feature>
<keyword evidence="2" id="KW-0812">Transmembrane</keyword>
<feature type="transmembrane region" description="Helical" evidence="2">
    <location>
        <begin position="62"/>
        <end position="81"/>
    </location>
</feature>
<proteinExistence type="predicted"/>
<reference evidence="3 4" key="1">
    <citation type="journal article" date="2016" name="G3 (Bethesda)">
        <title>First Draft Assembly and Annotation of the Genome of a California Endemic Oak Quercus lobata Nee (Fagaceae).</title>
        <authorList>
            <person name="Sork V.L."/>
            <person name="Fitz-Gibbon S.T."/>
            <person name="Puiu D."/>
            <person name="Crepeau M."/>
            <person name="Gugger P.F."/>
            <person name="Sherman R."/>
            <person name="Stevens K."/>
            <person name="Langley C.H."/>
            <person name="Pellegrini M."/>
            <person name="Salzberg S.L."/>
        </authorList>
    </citation>
    <scope>NUCLEOTIDE SEQUENCE [LARGE SCALE GENOMIC DNA]</scope>
    <source>
        <strain evidence="3 4">cv. SW786</strain>
    </source>
</reference>
<dbReference type="AlphaFoldDB" id="A0A7N2LBS6"/>
<dbReference type="PANTHER" id="PTHR37753:SF1">
    <property type="entry name" value="OS01G0940600 PROTEIN"/>
    <property type="match status" value="1"/>
</dbReference>
<dbReference type="OMA" id="IMEENQA"/>
<dbReference type="PANTHER" id="PTHR37753">
    <property type="entry name" value="OS01G0940600 PROTEIN"/>
    <property type="match status" value="1"/>
</dbReference>